<evidence type="ECO:0000313" key="2">
    <source>
        <dbReference type="EMBL" id="GBM13493.1"/>
    </source>
</evidence>
<proteinExistence type="predicted"/>
<dbReference type="EMBL" id="BGPR01165915">
    <property type="protein sequence ID" value="GBM13127.1"/>
    <property type="molecule type" value="Genomic_DNA"/>
</dbReference>
<protein>
    <submittedName>
        <fullName evidence="1">Uncharacterized protein</fullName>
    </submittedName>
</protein>
<comment type="caution">
    <text evidence="1">The sequence shown here is derived from an EMBL/GenBank/DDBJ whole genome shotgun (WGS) entry which is preliminary data.</text>
</comment>
<gene>
    <name evidence="1" type="ORF">AVEN_203368_1</name>
    <name evidence="2" type="ORF">AVEN_224665_1</name>
</gene>
<dbReference type="AlphaFoldDB" id="A0A4Y2DAI6"/>
<sequence length="147" mass="16173">KQQKRWGEKPSQDEAGYYSHPFCSGGRQVNPKSSSFVISTPTISHKDRYVIRAAHTGSAHLYYLIELHVCRLISSSSGLKGRSGVEGLCPGALPGYRKTVSRDDELGRKSNQQILLPVFRISAIYEQNGAVYYCDAAAVIAALEIVK</sequence>
<name>A0A4Y2DAI6_ARAVE</name>
<organism evidence="1 3">
    <name type="scientific">Araneus ventricosus</name>
    <name type="common">Orbweaver spider</name>
    <name type="synonym">Epeira ventricosa</name>
    <dbReference type="NCBI Taxonomy" id="182803"/>
    <lineage>
        <taxon>Eukaryota</taxon>
        <taxon>Metazoa</taxon>
        <taxon>Ecdysozoa</taxon>
        <taxon>Arthropoda</taxon>
        <taxon>Chelicerata</taxon>
        <taxon>Arachnida</taxon>
        <taxon>Araneae</taxon>
        <taxon>Araneomorphae</taxon>
        <taxon>Entelegynae</taxon>
        <taxon>Araneoidea</taxon>
        <taxon>Araneidae</taxon>
        <taxon>Araneus</taxon>
    </lineage>
</organism>
<evidence type="ECO:0000313" key="1">
    <source>
        <dbReference type="EMBL" id="GBM13127.1"/>
    </source>
</evidence>
<dbReference type="EMBL" id="BGPR01166017">
    <property type="protein sequence ID" value="GBM13493.1"/>
    <property type="molecule type" value="Genomic_DNA"/>
</dbReference>
<evidence type="ECO:0000313" key="3">
    <source>
        <dbReference type="Proteomes" id="UP000499080"/>
    </source>
</evidence>
<feature type="non-terminal residue" evidence="1">
    <location>
        <position position="1"/>
    </location>
</feature>
<accession>A0A4Y2DAI6</accession>
<dbReference type="Proteomes" id="UP000499080">
    <property type="component" value="Unassembled WGS sequence"/>
</dbReference>
<reference evidence="1 3" key="1">
    <citation type="journal article" date="2019" name="Sci. Rep.">
        <title>Orb-weaving spider Araneus ventricosus genome elucidates the spidroin gene catalogue.</title>
        <authorList>
            <person name="Kono N."/>
            <person name="Nakamura H."/>
            <person name="Ohtoshi R."/>
            <person name="Moran D.A.P."/>
            <person name="Shinohara A."/>
            <person name="Yoshida Y."/>
            <person name="Fujiwara M."/>
            <person name="Mori M."/>
            <person name="Tomita M."/>
            <person name="Arakawa K."/>
        </authorList>
    </citation>
    <scope>NUCLEOTIDE SEQUENCE [LARGE SCALE GENOMIC DNA]</scope>
</reference>
<keyword evidence="3" id="KW-1185">Reference proteome</keyword>